<accession>A0A0B6AKE3</accession>
<dbReference type="AlphaFoldDB" id="A0A0B6AKE3"/>
<dbReference type="HOGENOM" id="CLU_2822137_0_0_9"/>
<evidence type="ECO:0000313" key="1">
    <source>
        <dbReference type="EMBL" id="AJI21063.1"/>
    </source>
</evidence>
<dbReference type="PATRIC" id="fig|592022.4.peg.1100"/>
<name>A0A0B6AKE3_PRIM2</name>
<gene>
    <name evidence="1" type="ORF">BG04_3489</name>
</gene>
<dbReference type="Proteomes" id="UP000031829">
    <property type="component" value="Chromosome"/>
</dbReference>
<dbReference type="EMBL" id="CP009920">
    <property type="protein sequence ID" value="AJI21063.1"/>
    <property type="molecule type" value="Genomic_DNA"/>
</dbReference>
<reference evidence="1 2" key="1">
    <citation type="journal article" date="2015" name="Genome Announc.">
        <title>Complete genome sequences for 35 biothreat assay-relevant bacillus species.</title>
        <authorList>
            <person name="Johnson S.L."/>
            <person name="Daligault H.E."/>
            <person name="Davenport K.W."/>
            <person name="Jaissle J."/>
            <person name="Frey K.G."/>
            <person name="Ladner J.T."/>
            <person name="Broomall S.M."/>
            <person name="Bishop-Lilly K.A."/>
            <person name="Bruce D.C."/>
            <person name="Gibbons H.S."/>
            <person name="Coyne S.R."/>
            <person name="Lo C.C."/>
            <person name="Meincke L."/>
            <person name="Munk A.C."/>
            <person name="Koroleva G.I."/>
            <person name="Rosenzweig C.N."/>
            <person name="Palacios G.F."/>
            <person name="Redden C.L."/>
            <person name="Minogue T.D."/>
            <person name="Chain P.S."/>
        </authorList>
    </citation>
    <scope>NUCLEOTIDE SEQUENCE [LARGE SCALE GENOMIC DNA]</scope>
    <source>
        <strain evidence="2">ATCC 14581 / DSM 32 / JCM 2506 / NBRC 15308 / NCIMB 9376 / NCTC 10342 / NRRL B-14308 / VKM B-512</strain>
    </source>
</reference>
<dbReference type="RefSeq" id="WP_013082164.1">
    <property type="nucleotide sequence ID" value="NZ_BCVB01000003.1"/>
</dbReference>
<dbReference type="GeneID" id="93641548"/>
<organism evidence="1 2">
    <name type="scientific">Priestia megaterium (strain ATCC 14581 / DSM 32 / CCUG 1817 / JCM 2506 / NBRC 15308 / NCIMB 9376 / NCTC 10342 / NRRL B-14308 / VKM B-512 / Ford 19)</name>
    <name type="common">Bacillus megaterium</name>
    <dbReference type="NCBI Taxonomy" id="1348623"/>
    <lineage>
        <taxon>Bacteria</taxon>
        <taxon>Bacillati</taxon>
        <taxon>Bacillota</taxon>
        <taxon>Bacilli</taxon>
        <taxon>Bacillales</taxon>
        <taxon>Bacillaceae</taxon>
        <taxon>Priestia</taxon>
    </lineage>
</organism>
<proteinExistence type="predicted"/>
<evidence type="ECO:0000313" key="2">
    <source>
        <dbReference type="Proteomes" id="UP000031829"/>
    </source>
</evidence>
<protein>
    <submittedName>
        <fullName evidence="1">Uncharacterized protein</fullName>
    </submittedName>
</protein>
<sequence>MISLTFKARIDRTQNLDSLKEEAAIMHRIADQLSPMSPEFIDYTERIQYVYERMHIIVRHPTKKLA</sequence>
<dbReference type="KEGG" id="bmeg:BG04_3489"/>